<dbReference type="InterPro" id="IPR021778">
    <property type="entry name" value="Se/S_carrier-like"/>
</dbReference>
<feature type="domain" description="Putative Se/S carrier protein-like" evidence="1">
    <location>
        <begin position="4"/>
        <end position="61"/>
    </location>
</feature>
<protein>
    <submittedName>
        <fullName evidence="2">DUF3343 domain-containing protein</fullName>
    </submittedName>
</protein>
<reference evidence="2" key="1">
    <citation type="journal article" date="2021" name="PeerJ">
        <title>Extensive microbial diversity within the chicken gut microbiome revealed by metagenomics and culture.</title>
        <authorList>
            <person name="Gilroy R."/>
            <person name="Ravi A."/>
            <person name="Getino M."/>
            <person name="Pursley I."/>
            <person name="Horton D.L."/>
            <person name="Alikhan N.F."/>
            <person name="Baker D."/>
            <person name="Gharbi K."/>
            <person name="Hall N."/>
            <person name="Watson M."/>
            <person name="Adriaenssens E.M."/>
            <person name="Foster-Nyarko E."/>
            <person name="Jarju S."/>
            <person name="Secka A."/>
            <person name="Antonio M."/>
            <person name="Oren A."/>
            <person name="Chaudhuri R.R."/>
            <person name="La Ragione R."/>
            <person name="Hildebrand F."/>
            <person name="Pallen M.J."/>
        </authorList>
    </citation>
    <scope>NUCLEOTIDE SEQUENCE</scope>
    <source>
        <strain evidence="2">CHK33-5263</strain>
    </source>
</reference>
<dbReference type="Pfam" id="PF11823">
    <property type="entry name" value="Se_S_carrier"/>
    <property type="match status" value="1"/>
</dbReference>
<dbReference type="EMBL" id="DXBS01000061">
    <property type="protein sequence ID" value="HIZ24454.1"/>
    <property type="molecule type" value="Genomic_DNA"/>
</dbReference>
<reference evidence="2" key="2">
    <citation type="submission" date="2021-04" db="EMBL/GenBank/DDBJ databases">
        <authorList>
            <person name="Gilroy R."/>
        </authorList>
    </citation>
    <scope>NUCLEOTIDE SEQUENCE</scope>
    <source>
        <strain evidence="2">CHK33-5263</strain>
    </source>
</reference>
<sequence>MTVLAVFRSRAQALDAIALCKSAGVPARAVATPQEAGCGCGLSAAFDLRFLPRVKKLLSSGRYSSFQAFYRDCGGVFVRC</sequence>
<organism evidence="2 3">
    <name type="scientific">Candidatus Gallimonas intestinigallinarum</name>
    <dbReference type="NCBI Taxonomy" id="2838604"/>
    <lineage>
        <taxon>Bacteria</taxon>
        <taxon>Bacillati</taxon>
        <taxon>Bacillota</taxon>
        <taxon>Clostridia</taxon>
        <taxon>Candidatus Gallimonas</taxon>
    </lineage>
</organism>
<dbReference type="AlphaFoldDB" id="A0A9D2DWV3"/>
<comment type="caution">
    <text evidence="2">The sequence shown here is derived from an EMBL/GenBank/DDBJ whole genome shotgun (WGS) entry which is preliminary data.</text>
</comment>
<gene>
    <name evidence="2" type="ORF">H9812_03135</name>
</gene>
<proteinExistence type="predicted"/>
<evidence type="ECO:0000259" key="1">
    <source>
        <dbReference type="Pfam" id="PF11823"/>
    </source>
</evidence>
<accession>A0A9D2DWV3</accession>
<dbReference type="Proteomes" id="UP000824044">
    <property type="component" value="Unassembled WGS sequence"/>
</dbReference>
<name>A0A9D2DWV3_9FIRM</name>
<evidence type="ECO:0000313" key="3">
    <source>
        <dbReference type="Proteomes" id="UP000824044"/>
    </source>
</evidence>
<evidence type="ECO:0000313" key="2">
    <source>
        <dbReference type="EMBL" id="HIZ24454.1"/>
    </source>
</evidence>